<sequence>MVYNIKKFVMVFSAIYSTALSHPFHATITSFDCKQNNKSIEVTMKIFTNDLEAALREDKHPDLNIDSPKYIYDVDSLIFGYINKHLSFFAESKKRKLTWVGKEIENDITWCYLEIVDIDNFSSIRIENKLFLSIFDDQLNICQFYCGDKPETIMFHKEKQFGEIKF</sequence>
<dbReference type="Pfam" id="PF20420">
    <property type="entry name" value="DUF6702"/>
    <property type="match status" value="1"/>
</dbReference>
<protein>
    <submittedName>
        <fullName evidence="1">Uncharacterized protein</fullName>
    </submittedName>
</protein>
<organism evidence="1">
    <name type="scientific">marine metagenome</name>
    <dbReference type="NCBI Taxonomy" id="408172"/>
    <lineage>
        <taxon>unclassified sequences</taxon>
        <taxon>metagenomes</taxon>
        <taxon>ecological metagenomes</taxon>
    </lineage>
</organism>
<name>A0A382LZ10_9ZZZZ</name>
<evidence type="ECO:0000313" key="1">
    <source>
        <dbReference type="EMBL" id="SVC40935.1"/>
    </source>
</evidence>
<dbReference type="InterPro" id="IPR046525">
    <property type="entry name" value="DUF6702"/>
</dbReference>
<dbReference type="AlphaFoldDB" id="A0A382LZ10"/>
<accession>A0A382LZ10</accession>
<proteinExistence type="predicted"/>
<reference evidence="1" key="1">
    <citation type="submission" date="2018-05" db="EMBL/GenBank/DDBJ databases">
        <authorList>
            <person name="Lanie J.A."/>
            <person name="Ng W.-L."/>
            <person name="Kazmierczak K.M."/>
            <person name="Andrzejewski T.M."/>
            <person name="Davidsen T.M."/>
            <person name="Wayne K.J."/>
            <person name="Tettelin H."/>
            <person name="Glass J.I."/>
            <person name="Rusch D."/>
            <person name="Podicherti R."/>
            <person name="Tsui H.-C.T."/>
            <person name="Winkler M.E."/>
        </authorList>
    </citation>
    <scope>NUCLEOTIDE SEQUENCE</scope>
</reference>
<gene>
    <name evidence="1" type="ORF">METZ01_LOCUS293789</name>
</gene>
<dbReference type="EMBL" id="UINC01089658">
    <property type="protein sequence ID" value="SVC40935.1"/>
    <property type="molecule type" value="Genomic_DNA"/>
</dbReference>